<feature type="signal peptide" evidence="1">
    <location>
        <begin position="1"/>
        <end position="20"/>
    </location>
</feature>
<evidence type="ECO:0000313" key="3">
    <source>
        <dbReference type="EMBL" id="SPZ01947.1"/>
    </source>
</evidence>
<proteinExistence type="predicted"/>
<sequence>MCKSILLTSLLIFITRSCYGSELNATSIIGGAVQSQFSMNVKIATCLPATVDNVTFGAVDTATILSGEVEGHSTLFLDCTGTIKPQRVTILFEPANPHLTMGSVGYIGSKNTTLGYFVSWEDEQIGAIGEGVPMGKALFFKKTDASLMKVKLKIKPVVLPLGGKSVHLGNGNTHITIKIKYI</sequence>
<organism evidence="2 4">
    <name type="scientific">Proteus mirabilis</name>
    <dbReference type="NCBI Taxonomy" id="584"/>
    <lineage>
        <taxon>Bacteria</taxon>
        <taxon>Pseudomonadati</taxon>
        <taxon>Pseudomonadota</taxon>
        <taxon>Gammaproteobacteria</taxon>
        <taxon>Enterobacterales</taxon>
        <taxon>Morganellaceae</taxon>
        <taxon>Proteus</taxon>
    </lineage>
</organism>
<dbReference type="AlphaFoldDB" id="A0A1Z1SX42"/>
<gene>
    <name evidence="2" type="ORF">AM402_13225</name>
    <name evidence="3" type="ORF">NCTC10975_04432</name>
</gene>
<evidence type="ECO:0000313" key="2">
    <source>
        <dbReference type="EMBL" id="ARX35069.1"/>
    </source>
</evidence>
<dbReference type="EMBL" id="CP021694">
    <property type="protein sequence ID" value="ARX35069.1"/>
    <property type="molecule type" value="Genomic_DNA"/>
</dbReference>
<dbReference type="RefSeq" id="WP_004242653.1">
    <property type="nucleotide sequence ID" value="NZ_ABFCQN020000013.1"/>
</dbReference>
<evidence type="ECO:0000313" key="4">
    <source>
        <dbReference type="Proteomes" id="UP000195540"/>
    </source>
</evidence>
<dbReference type="Proteomes" id="UP000251485">
    <property type="component" value="Unassembled WGS sequence"/>
</dbReference>
<feature type="chain" id="PRO_5044063630" evidence="1">
    <location>
        <begin position="21"/>
        <end position="182"/>
    </location>
</feature>
<dbReference type="Proteomes" id="UP000195540">
    <property type="component" value="Chromosome"/>
</dbReference>
<keyword evidence="1" id="KW-0732">Signal</keyword>
<evidence type="ECO:0000256" key="1">
    <source>
        <dbReference type="SAM" id="SignalP"/>
    </source>
</evidence>
<reference evidence="3 5" key="2">
    <citation type="submission" date="2018-06" db="EMBL/GenBank/DDBJ databases">
        <authorList>
            <consortium name="Pathogen Informatics"/>
            <person name="Doyle S."/>
        </authorList>
    </citation>
    <scope>NUCLEOTIDE SEQUENCE [LARGE SCALE GENOMIC DNA]</scope>
    <source>
        <strain evidence="3 5">NCTC10975</strain>
    </source>
</reference>
<dbReference type="OrthoDB" id="6466489at2"/>
<dbReference type="STRING" id="584.AOUC001_10200"/>
<evidence type="ECO:0000313" key="5">
    <source>
        <dbReference type="Proteomes" id="UP000251485"/>
    </source>
</evidence>
<reference evidence="2 4" key="1">
    <citation type="submission" date="2017-05" db="EMBL/GenBank/DDBJ databases">
        <title>Whole genome sequencing of Proteus mirabilis AR_0155.</title>
        <authorList>
            <person name="Conlan S."/>
            <person name="Thomas P.J."/>
            <person name="Mullikin J."/>
            <person name="Frank K.M."/>
            <person name="Segre J.A."/>
        </authorList>
    </citation>
    <scope>NUCLEOTIDE SEQUENCE [LARGE SCALE GENOMIC DNA]</scope>
    <source>
        <strain evidence="2 4">AR_0155</strain>
    </source>
</reference>
<accession>A0A1Z1SX42</accession>
<dbReference type="EMBL" id="UAUE01000029">
    <property type="protein sequence ID" value="SPZ01947.1"/>
    <property type="molecule type" value="Genomic_DNA"/>
</dbReference>
<protein>
    <submittedName>
        <fullName evidence="2">Fimbrial protein</fullName>
    </submittedName>
</protein>
<name>A0A1Z1SX42_PROMI</name>